<evidence type="ECO:0000313" key="1">
    <source>
        <dbReference type="EMBL" id="JAO03671.1"/>
    </source>
</evidence>
<sequence>MYLFQALPIWIPASTFNMFDKIINNFIWQRRKPRIRQKLLLSPREKGGLGLPNLKLYWAAQLRVVVEWLGQDEETNWISLENNAGPLVPPEAIPFMEGKHWKDLKIENEWINCTYRVWSLVRKKIGAPSTISRIVKIAKITDFFSKQTG</sequence>
<reference evidence="1" key="1">
    <citation type="submission" date="2014-12" db="EMBL/GenBank/DDBJ databases">
        <title>Parallel Evolution in Life History Adaptation Evident in the Tissue-Specific Poeciliopsis prolifica transcriptome.</title>
        <authorList>
            <person name="Jue N.K."/>
            <person name="Foley R.J."/>
            <person name="Obergfell C."/>
            <person name="Reznick D.N."/>
            <person name="O'Neill R.J."/>
            <person name="O'Neill M.J."/>
        </authorList>
    </citation>
    <scope>NUCLEOTIDE SEQUENCE</scope>
</reference>
<gene>
    <name evidence="1" type="primary">POL2</name>
</gene>
<organism evidence="1">
    <name type="scientific">Poeciliopsis prolifica</name>
    <name type="common">blackstripe livebearer</name>
    <dbReference type="NCBI Taxonomy" id="188132"/>
    <lineage>
        <taxon>Eukaryota</taxon>
        <taxon>Metazoa</taxon>
        <taxon>Chordata</taxon>
        <taxon>Craniata</taxon>
        <taxon>Vertebrata</taxon>
        <taxon>Euteleostomi</taxon>
        <taxon>Actinopterygii</taxon>
        <taxon>Neopterygii</taxon>
        <taxon>Teleostei</taxon>
        <taxon>Neoteleostei</taxon>
        <taxon>Acanthomorphata</taxon>
        <taxon>Ovalentaria</taxon>
        <taxon>Atherinomorphae</taxon>
        <taxon>Cyprinodontiformes</taxon>
        <taxon>Poeciliidae</taxon>
        <taxon>Poeciliinae</taxon>
        <taxon>Poeciliopsis</taxon>
    </lineage>
</organism>
<dbReference type="PANTHER" id="PTHR31635">
    <property type="entry name" value="REVERSE TRANSCRIPTASE DOMAIN-CONTAINING PROTEIN-RELATED"/>
    <property type="match status" value="1"/>
</dbReference>
<dbReference type="AlphaFoldDB" id="A0A0S7EFB4"/>
<proteinExistence type="predicted"/>
<name>A0A0S7EFB4_9TELE</name>
<dbReference type="EMBL" id="GBYX01478019">
    <property type="protein sequence ID" value="JAO03671.1"/>
    <property type="molecule type" value="Transcribed_RNA"/>
</dbReference>
<accession>A0A0S7EFB4</accession>
<dbReference type="PANTHER" id="PTHR31635:SF196">
    <property type="entry name" value="REVERSE TRANSCRIPTASE DOMAIN-CONTAINING PROTEIN-RELATED"/>
    <property type="match status" value="1"/>
</dbReference>
<protein>
    <submittedName>
        <fullName evidence="1">POL2</fullName>
    </submittedName>
</protein>